<dbReference type="InterPro" id="IPR050235">
    <property type="entry name" value="CK1_Ser-Thr_kinase"/>
</dbReference>
<keyword evidence="6" id="KW-0808">Transferase</keyword>
<dbReference type="eggNOG" id="KOG1164">
    <property type="taxonomic scope" value="Eukaryota"/>
</dbReference>
<dbReference type="InterPro" id="IPR000719">
    <property type="entry name" value="Prot_kinase_dom"/>
</dbReference>
<dbReference type="STRING" id="857967.G0QWZ7"/>
<dbReference type="RefSeq" id="XP_004031857.1">
    <property type="nucleotide sequence ID" value="XM_004031809.1"/>
</dbReference>
<protein>
    <recommendedName>
        <fullName evidence="2">Casein kinase I</fullName>
        <ecNumber evidence="1">2.7.11.1</ecNumber>
    </recommendedName>
</protein>
<dbReference type="PROSITE" id="PS00108">
    <property type="entry name" value="PROTEIN_KINASE_ST"/>
    <property type="match status" value="1"/>
</dbReference>
<feature type="region of interest" description="Disordered" evidence="4">
    <location>
        <begin position="323"/>
        <end position="343"/>
    </location>
</feature>
<dbReference type="GO" id="GO:0004674">
    <property type="term" value="F:protein serine/threonine kinase activity"/>
    <property type="evidence" value="ECO:0007669"/>
    <property type="project" value="UniProtKB-EC"/>
</dbReference>
<dbReference type="AlphaFoldDB" id="G0QWZ7"/>
<keyword evidence="6" id="KW-0418">Kinase</keyword>
<dbReference type="GeneID" id="14906381"/>
<feature type="coiled-coil region" evidence="3">
    <location>
        <begin position="359"/>
        <end position="388"/>
    </location>
</feature>
<keyword evidence="6" id="KW-0378">Hydrolase</keyword>
<dbReference type="Gene3D" id="1.10.510.10">
    <property type="entry name" value="Transferase(Phosphotransferase) domain 1"/>
    <property type="match status" value="1"/>
</dbReference>
<dbReference type="GO" id="GO:0016787">
    <property type="term" value="F:hydrolase activity"/>
    <property type="evidence" value="ECO:0007669"/>
    <property type="project" value="UniProtKB-KW"/>
</dbReference>
<feature type="domain" description="Protein kinase" evidence="5">
    <location>
        <begin position="12"/>
        <end position="277"/>
    </location>
</feature>
<dbReference type="SMART" id="SM00220">
    <property type="entry name" value="S_TKc"/>
    <property type="match status" value="1"/>
</dbReference>
<keyword evidence="3" id="KW-0175">Coiled coil</keyword>
<dbReference type="InterPro" id="IPR008271">
    <property type="entry name" value="Ser/Thr_kinase_AS"/>
</dbReference>
<gene>
    <name evidence="6" type="ORF">IMG5_136680</name>
</gene>
<reference evidence="6 7" key="1">
    <citation type="submission" date="2011-07" db="EMBL/GenBank/DDBJ databases">
        <authorList>
            <person name="Coyne R."/>
            <person name="Brami D."/>
            <person name="Johnson J."/>
            <person name="Hostetler J."/>
            <person name="Hannick L."/>
            <person name="Clark T."/>
            <person name="Cassidy-Hanley D."/>
            <person name="Inman J."/>
        </authorList>
    </citation>
    <scope>NUCLEOTIDE SEQUENCE [LARGE SCALE GENOMIC DNA]</scope>
    <source>
        <strain evidence="6 7">G5</strain>
    </source>
</reference>
<dbReference type="GO" id="GO:0005524">
    <property type="term" value="F:ATP binding"/>
    <property type="evidence" value="ECO:0007669"/>
    <property type="project" value="InterPro"/>
</dbReference>
<keyword evidence="7" id="KW-1185">Reference proteome</keyword>
<evidence type="ECO:0000256" key="4">
    <source>
        <dbReference type="SAM" id="MobiDB-lite"/>
    </source>
</evidence>
<evidence type="ECO:0000256" key="3">
    <source>
        <dbReference type="SAM" id="Coils"/>
    </source>
</evidence>
<dbReference type="InterPro" id="IPR011009">
    <property type="entry name" value="Kinase-like_dom_sf"/>
</dbReference>
<dbReference type="OrthoDB" id="5800476at2759"/>
<dbReference type="EMBL" id="GL984025">
    <property type="protein sequence ID" value="EGR30261.1"/>
    <property type="molecule type" value="Genomic_DNA"/>
</dbReference>
<sequence length="436" mass="52128">MSVVEIRVCGRYKLTKRINISMFSSIYLAKNVQTNNDVVVKMEEIKSKYPQLLYEGKIIQNLQGGIGIPNMHWCGQEGDFNFLVMEQLGQNLEQLFNLCNRKFSLKTVLMLAVQLISNIEYVHYKAYIHRDIKPENFIFGVSKKLSTLYTIDFSLSKRYKDQRTHEHIQFRERKPLIGTARYVSINAHRGYELSRRDDIESIGYILIYFLKGSLPWQGISLQNREEKYNQIKELKMNISAENLCKGIPIEFSTFIKHCRNLKFEEKPDYSFLKKIFYERMNKEGIQFDYVYDWILIPLQNKNIIIPKTPINFEIQQNEEYFAQDTEENSNSSKDYGEDKNDEQDDNFYNQQLLFKQQLIMQQQQKQQQQQQQLQQQQYQQQLQQQQKQDDNSQQIQNDKINQNQNIMNIKQNKKEQIINYIQNQQIQKQNKQCDVF</sequence>
<organism evidence="6 7">
    <name type="scientific">Ichthyophthirius multifiliis</name>
    <name type="common">White spot disease agent</name>
    <name type="synonym">Ich</name>
    <dbReference type="NCBI Taxonomy" id="5932"/>
    <lineage>
        <taxon>Eukaryota</taxon>
        <taxon>Sar</taxon>
        <taxon>Alveolata</taxon>
        <taxon>Ciliophora</taxon>
        <taxon>Intramacronucleata</taxon>
        <taxon>Oligohymenophorea</taxon>
        <taxon>Hymenostomatida</taxon>
        <taxon>Ophryoglenina</taxon>
        <taxon>Ichthyophthirius</taxon>
    </lineage>
</organism>
<evidence type="ECO:0000313" key="6">
    <source>
        <dbReference type="EMBL" id="EGR30261.1"/>
    </source>
</evidence>
<dbReference type="InParanoid" id="G0QWZ7"/>
<dbReference type="Pfam" id="PF00069">
    <property type="entry name" value="Pkinase"/>
    <property type="match status" value="1"/>
</dbReference>
<evidence type="ECO:0000256" key="1">
    <source>
        <dbReference type="ARBA" id="ARBA00012513"/>
    </source>
</evidence>
<dbReference type="PROSITE" id="PS50011">
    <property type="entry name" value="PROTEIN_KINASE_DOM"/>
    <property type="match status" value="1"/>
</dbReference>
<dbReference type="OMA" id="NCLAMEL"/>
<dbReference type="PANTHER" id="PTHR11909">
    <property type="entry name" value="CASEIN KINASE-RELATED"/>
    <property type="match status" value="1"/>
</dbReference>
<dbReference type="SUPFAM" id="SSF56112">
    <property type="entry name" value="Protein kinase-like (PK-like)"/>
    <property type="match status" value="1"/>
</dbReference>
<evidence type="ECO:0000256" key="2">
    <source>
        <dbReference type="ARBA" id="ARBA00023860"/>
    </source>
</evidence>
<dbReference type="FunFam" id="1.10.510.10:FF:000596">
    <property type="entry name" value="CK1 family protein kinase"/>
    <property type="match status" value="1"/>
</dbReference>
<proteinExistence type="predicted"/>
<dbReference type="Proteomes" id="UP000008983">
    <property type="component" value="Unassembled WGS sequence"/>
</dbReference>
<evidence type="ECO:0000313" key="7">
    <source>
        <dbReference type="Proteomes" id="UP000008983"/>
    </source>
</evidence>
<accession>G0QWZ7</accession>
<name>G0QWZ7_ICHMU</name>
<dbReference type="EC" id="2.7.11.1" evidence="1"/>
<dbReference type="CDD" id="cd14016">
    <property type="entry name" value="STKc_CK1"/>
    <property type="match status" value="1"/>
</dbReference>
<evidence type="ECO:0000259" key="5">
    <source>
        <dbReference type="PROSITE" id="PS50011"/>
    </source>
</evidence>